<dbReference type="Proteomes" id="UP001500752">
    <property type="component" value="Unassembled WGS sequence"/>
</dbReference>
<proteinExistence type="predicted"/>
<evidence type="ECO:0000313" key="2">
    <source>
        <dbReference type="Proteomes" id="UP001500752"/>
    </source>
</evidence>
<keyword evidence="2" id="KW-1185">Reference proteome</keyword>
<dbReference type="EMBL" id="BAABEO010000034">
    <property type="protein sequence ID" value="GAA3702624.1"/>
    <property type="molecule type" value="Genomic_DNA"/>
</dbReference>
<evidence type="ECO:0000313" key="1">
    <source>
        <dbReference type="EMBL" id="GAA3702624.1"/>
    </source>
</evidence>
<comment type="caution">
    <text evidence="1">The sequence shown here is derived from an EMBL/GenBank/DDBJ whole genome shotgun (WGS) entry which is preliminary data.</text>
</comment>
<sequence length="103" mass="11036">MSVAVVPEASEAPEQALRARARVAMVARAGTMRRVVFIGNLGNRCANGKERGTSWTPCNRGDVSVRLAEGKSVVAPPWLPQPGAFEADTLFRFPAFPGNMPVI</sequence>
<organism evidence="1 2">
    <name type="scientific">Arthrobacter ginkgonis</name>
    <dbReference type="NCBI Taxonomy" id="1630594"/>
    <lineage>
        <taxon>Bacteria</taxon>
        <taxon>Bacillati</taxon>
        <taxon>Actinomycetota</taxon>
        <taxon>Actinomycetes</taxon>
        <taxon>Micrococcales</taxon>
        <taxon>Micrococcaceae</taxon>
        <taxon>Arthrobacter</taxon>
    </lineage>
</organism>
<protein>
    <submittedName>
        <fullName evidence="1">Uncharacterized protein</fullName>
    </submittedName>
</protein>
<reference evidence="2" key="1">
    <citation type="journal article" date="2019" name="Int. J. Syst. Evol. Microbiol.">
        <title>The Global Catalogue of Microorganisms (GCM) 10K type strain sequencing project: providing services to taxonomists for standard genome sequencing and annotation.</title>
        <authorList>
            <consortium name="The Broad Institute Genomics Platform"/>
            <consortium name="The Broad Institute Genome Sequencing Center for Infectious Disease"/>
            <person name="Wu L."/>
            <person name="Ma J."/>
        </authorList>
    </citation>
    <scope>NUCLEOTIDE SEQUENCE [LARGE SCALE GENOMIC DNA]</scope>
    <source>
        <strain evidence="2">JCM 30742</strain>
    </source>
</reference>
<accession>A0ABP7DDC3</accession>
<gene>
    <name evidence="1" type="ORF">GCM10023081_43760</name>
</gene>
<name>A0ABP7DDC3_9MICC</name>